<keyword evidence="1" id="KW-0503">Monooxygenase</keyword>
<evidence type="ECO:0000313" key="2">
    <source>
        <dbReference type="Proteomes" id="UP000032748"/>
    </source>
</evidence>
<organism evidence="1 2">
    <name type="scientific">Pseudomonas chlororaphis</name>
    <dbReference type="NCBI Taxonomy" id="587753"/>
    <lineage>
        <taxon>Bacteria</taxon>
        <taxon>Pseudomonadati</taxon>
        <taxon>Pseudomonadota</taxon>
        <taxon>Gammaproteobacteria</taxon>
        <taxon>Pseudomonadales</taxon>
        <taxon>Pseudomonadaceae</taxon>
        <taxon>Pseudomonas</taxon>
    </lineage>
</organism>
<dbReference type="RefSeq" id="WP_045881113.1">
    <property type="nucleotide sequence ID" value="NZ_CP011110.1"/>
</dbReference>
<dbReference type="AlphaFoldDB" id="A0A0D5XU42"/>
<gene>
    <name evidence="1" type="ORF">PCL1606_07770</name>
</gene>
<dbReference type="PATRIC" id="fig|587753.10.peg.777"/>
<protein>
    <submittedName>
        <fullName evidence="1">Antibiotic biosynthesis monooxygenase</fullName>
    </submittedName>
</protein>
<name>A0A0D5XU42_9PSED</name>
<dbReference type="Gene3D" id="3.30.70.100">
    <property type="match status" value="1"/>
</dbReference>
<evidence type="ECO:0000313" key="1">
    <source>
        <dbReference type="EMBL" id="AKA22232.1"/>
    </source>
</evidence>
<reference evidence="1 2" key="1">
    <citation type="journal article" date="2015" name="Mol. Plant Microbe Interact.">
        <title>Comparative Genomic Analysis of Pseudomonas chlororaphis PCL1606 Reveals New Insight into Antifungal Compounds Involved in Biocontrol.</title>
        <authorList>
            <person name="Calderon C.E."/>
            <person name="Ramos C."/>
            <person name="de Vicente A."/>
            <person name="Cazorla F.M."/>
        </authorList>
    </citation>
    <scope>NUCLEOTIDE SEQUENCE [LARGE SCALE GENOMIC DNA]</scope>
    <source>
        <strain evidence="1 2">PCL1606</strain>
    </source>
</reference>
<dbReference type="EMBL" id="CP011110">
    <property type="protein sequence ID" value="AKA22232.1"/>
    <property type="molecule type" value="Genomic_DNA"/>
</dbReference>
<dbReference type="SUPFAM" id="SSF54909">
    <property type="entry name" value="Dimeric alpha+beta barrel"/>
    <property type="match status" value="1"/>
</dbReference>
<keyword evidence="1" id="KW-0560">Oxidoreductase</keyword>
<dbReference type="InterPro" id="IPR011008">
    <property type="entry name" value="Dimeric_a/b-barrel"/>
</dbReference>
<dbReference type="KEGG" id="pcz:PCL1606_07770"/>
<dbReference type="GO" id="GO:0004497">
    <property type="term" value="F:monooxygenase activity"/>
    <property type="evidence" value="ECO:0007669"/>
    <property type="project" value="UniProtKB-KW"/>
</dbReference>
<dbReference type="OrthoDB" id="6878301at2"/>
<proteinExistence type="predicted"/>
<sequence length="123" mass="13906">MSNLTEFEASNAAESEAIFLVNVVHVFDGQQDAALDVLRSAVTYVAQHYPSFQWSRLFKSIDGKTVINQAQWSSKEEFDSLFSDEQFMSRYSRLKETGTWEFHLYKVNDYIPAATAPLAAALA</sequence>
<accession>A0A0D5XU42</accession>
<dbReference type="Proteomes" id="UP000032748">
    <property type="component" value="Chromosome"/>
</dbReference>